<evidence type="ECO:0000313" key="5">
    <source>
        <dbReference type="EMBL" id="KAK7243765.1"/>
    </source>
</evidence>
<dbReference type="Gene3D" id="1.10.472.10">
    <property type="entry name" value="Cyclin-like"/>
    <property type="match status" value="1"/>
</dbReference>
<dbReference type="EMBL" id="JAYWIO010000008">
    <property type="protein sequence ID" value="KAK7243765.1"/>
    <property type="molecule type" value="Genomic_DNA"/>
</dbReference>
<evidence type="ECO:0000256" key="1">
    <source>
        <dbReference type="ARBA" id="ARBA00022618"/>
    </source>
</evidence>
<dbReference type="AlphaFoldDB" id="A0AAN9HLN7"/>
<evidence type="ECO:0000256" key="3">
    <source>
        <dbReference type="SAM" id="MobiDB-lite"/>
    </source>
</evidence>
<proteinExistence type="predicted"/>
<dbReference type="InterPro" id="IPR013922">
    <property type="entry name" value="Cyclin_PHO80-like"/>
</dbReference>
<evidence type="ECO:0000256" key="2">
    <source>
        <dbReference type="ARBA" id="ARBA00023306"/>
    </source>
</evidence>
<name>A0AAN9HLN7_CROPI</name>
<sequence>MSVSDTRFSLFPISLIKSLFRDMSLLQPKQSHHTPPSKTNAATTKTRSRQHYGVFESYSRVGGVTNVELNKLELELLCLLEFRVMVLGLERLKSELQSCGLKCGGRGTLQERAVRLFLLKWTPLDKLRKKLLAKK</sequence>
<keyword evidence="1" id="KW-0132">Cell division</keyword>
<comment type="caution">
    <text evidence="5">The sequence shown here is derived from an EMBL/GenBank/DDBJ whole genome shotgun (WGS) entry which is preliminary data.</text>
</comment>
<feature type="domain" description="SDE2/SF3A3 SAP" evidence="4">
    <location>
        <begin position="85"/>
        <end position="134"/>
    </location>
</feature>
<dbReference type="GO" id="GO:0019901">
    <property type="term" value="F:protein kinase binding"/>
    <property type="evidence" value="ECO:0007669"/>
    <property type="project" value="InterPro"/>
</dbReference>
<dbReference type="Pfam" id="PF08613">
    <property type="entry name" value="Cyclin"/>
    <property type="match status" value="1"/>
</dbReference>
<reference evidence="5 6" key="1">
    <citation type="submission" date="2024-01" db="EMBL/GenBank/DDBJ databases">
        <title>The genomes of 5 underutilized Papilionoideae crops provide insights into root nodulation and disease resistanc.</title>
        <authorList>
            <person name="Yuan L."/>
        </authorList>
    </citation>
    <scope>NUCLEOTIDE SEQUENCE [LARGE SCALE GENOMIC DNA]</scope>
    <source>
        <strain evidence="5">ZHUSHIDOU_FW_LH</strain>
        <tissue evidence="5">Leaf</tissue>
    </source>
</reference>
<accession>A0AAN9HLN7</accession>
<dbReference type="Proteomes" id="UP001372338">
    <property type="component" value="Unassembled WGS sequence"/>
</dbReference>
<organism evidence="5 6">
    <name type="scientific">Crotalaria pallida</name>
    <name type="common">Smooth rattlebox</name>
    <name type="synonym">Crotalaria striata</name>
    <dbReference type="NCBI Taxonomy" id="3830"/>
    <lineage>
        <taxon>Eukaryota</taxon>
        <taxon>Viridiplantae</taxon>
        <taxon>Streptophyta</taxon>
        <taxon>Embryophyta</taxon>
        <taxon>Tracheophyta</taxon>
        <taxon>Spermatophyta</taxon>
        <taxon>Magnoliopsida</taxon>
        <taxon>eudicotyledons</taxon>
        <taxon>Gunneridae</taxon>
        <taxon>Pentapetalae</taxon>
        <taxon>rosids</taxon>
        <taxon>fabids</taxon>
        <taxon>Fabales</taxon>
        <taxon>Fabaceae</taxon>
        <taxon>Papilionoideae</taxon>
        <taxon>50 kb inversion clade</taxon>
        <taxon>genistoids sensu lato</taxon>
        <taxon>core genistoids</taxon>
        <taxon>Crotalarieae</taxon>
        <taxon>Crotalaria</taxon>
    </lineage>
</organism>
<gene>
    <name evidence="5" type="ORF">RIF29_38576</name>
</gene>
<dbReference type="Pfam" id="PF13297">
    <property type="entry name" value="SDE2_2C"/>
    <property type="match status" value="1"/>
</dbReference>
<evidence type="ECO:0000259" key="4">
    <source>
        <dbReference type="Pfam" id="PF13297"/>
    </source>
</evidence>
<keyword evidence="2" id="KW-0131">Cell cycle</keyword>
<feature type="compositionally biased region" description="Polar residues" evidence="3">
    <location>
        <begin position="28"/>
        <end position="45"/>
    </location>
</feature>
<evidence type="ECO:0000313" key="6">
    <source>
        <dbReference type="Proteomes" id="UP001372338"/>
    </source>
</evidence>
<dbReference type="InterPro" id="IPR025086">
    <property type="entry name" value="SDE2/SF3A3_SAP"/>
</dbReference>
<feature type="region of interest" description="Disordered" evidence="3">
    <location>
        <begin position="28"/>
        <end position="48"/>
    </location>
</feature>
<dbReference type="GO" id="GO:0051301">
    <property type="term" value="P:cell division"/>
    <property type="evidence" value="ECO:0007669"/>
    <property type="project" value="UniProtKB-KW"/>
</dbReference>
<protein>
    <recommendedName>
        <fullName evidence="4">SDE2/SF3A3 SAP domain-containing protein</fullName>
    </recommendedName>
</protein>
<keyword evidence="6" id="KW-1185">Reference proteome</keyword>